<sequence>MNRKYGTAVLHTEWSNGWGGQERRILAEMVGMNARGFRQILACRPECRLGLEAEAAGIVVHHVPFRGKFDFGSINRIVQLIRADNVSLVNTHSGIDSWVGGMAARWAGVRLIRTRHLNLPLKRTPLNFVHYLPHSVVTCGEAMRLQLIAAGFPANEVRSIPTGIDFEHFRPTLSRRDARHHLGLSDDDFAIVMVGIIRGVKRHELAIRAFQQFRQEHPEGHLILAGDGPMLDAMKELAHELGQGEHVLFLGHRQDVPDVLAAADCFLLTSRSEGVPQAVTQALGASIPVVATRVGGVPELVHDGETGLLVEPESTAQVSEALARIAEDRSLGQKLGINGRNHVLAHYSLDAMLDATEKLYGELAGGAA</sequence>
<dbReference type="EMBL" id="WIXJ01000012">
    <property type="protein sequence ID" value="MQY52560.1"/>
    <property type="molecule type" value="Genomic_DNA"/>
</dbReference>
<feature type="domain" description="Glycosyltransferase subfamily 4-like N-terminal" evidence="2">
    <location>
        <begin position="18"/>
        <end position="167"/>
    </location>
</feature>
<dbReference type="PANTHER" id="PTHR12526:SF630">
    <property type="entry name" value="GLYCOSYLTRANSFERASE"/>
    <property type="match status" value="1"/>
</dbReference>
<organism evidence="3 4">
    <name type="scientific">Rhodocyclus tenuis</name>
    <name type="common">Rhodospirillum tenue</name>
    <dbReference type="NCBI Taxonomy" id="1066"/>
    <lineage>
        <taxon>Bacteria</taxon>
        <taxon>Pseudomonadati</taxon>
        <taxon>Pseudomonadota</taxon>
        <taxon>Betaproteobacteria</taxon>
        <taxon>Rhodocyclales</taxon>
        <taxon>Rhodocyclaceae</taxon>
        <taxon>Rhodocyclus</taxon>
    </lineage>
</organism>
<evidence type="ECO:0000313" key="3">
    <source>
        <dbReference type="EMBL" id="MQY52560.1"/>
    </source>
</evidence>
<evidence type="ECO:0000313" key="4">
    <source>
        <dbReference type="Proteomes" id="UP000480275"/>
    </source>
</evidence>
<dbReference type="Pfam" id="PF13439">
    <property type="entry name" value="Glyco_transf_4"/>
    <property type="match status" value="1"/>
</dbReference>
<protein>
    <submittedName>
        <fullName evidence="3">Glycosyltransferase</fullName>
    </submittedName>
</protein>
<feature type="domain" description="Glycosyl transferase family 1" evidence="1">
    <location>
        <begin position="176"/>
        <end position="341"/>
    </location>
</feature>
<evidence type="ECO:0000259" key="1">
    <source>
        <dbReference type="Pfam" id="PF00534"/>
    </source>
</evidence>
<gene>
    <name evidence="3" type="ORF">GHK24_12330</name>
</gene>
<dbReference type="SUPFAM" id="SSF53756">
    <property type="entry name" value="UDP-Glycosyltransferase/glycogen phosphorylase"/>
    <property type="match status" value="1"/>
</dbReference>
<dbReference type="AlphaFoldDB" id="A0A6L5K134"/>
<dbReference type="InterPro" id="IPR028098">
    <property type="entry name" value="Glyco_trans_4-like_N"/>
</dbReference>
<evidence type="ECO:0000259" key="2">
    <source>
        <dbReference type="Pfam" id="PF13439"/>
    </source>
</evidence>
<proteinExistence type="predicted"/>
<dbReference type="GO" id="GO:0016757">
    <property type="term" value="F:glycosyltransferase activity"/>
    <property type="evidence" value="ECO:0007669"/>
    <property type="project" value="InterPro"/>
</dbReference>
<reference evidence="3 4" key="1">
    <citation type="submission" date="2019-10" db="EMBL/GenBank/DDBJ databases">
        <title>Whole-genome sequence of the purple nonsulfur photosynthetic bacterium Rhodocyclus tenuis.</title>
        <authorList>
            <person name="Kyndt J.A."/>
            <person name="Meyer T.E."/>
        </authorList>
    </citation>
    <scope>NUCLEOTIDE SEQUENCE [LARGE SCALE GENOMIC DNA]</scope>
    <source>
        <strain evidence="3 4">DSM 110</strain>
    </source>
</reference>
<dbReference type="Proteomes" id="UP000480275">
    <property type="component" value="Unassembled WGS sequence"/>
</dbReference>
<accession>A0A6L5K134</accession>
<dbReference type="Pfam" id="PF00534">
    <property type="entry name" value="Glycos_transf_1"/>
    <property type="match status" value="1"/>
</dbReference>
<name>A0A6L5K134_RHOTE</name>
<dbReference type="OrthoDB" id="7560678at2"/>
<dbReference type="InterPro" id="IPR001296">
    <property type="entry name" value="Glyco_trans_1"/>
</dbReference>
<dbReference type="PANTHER" id="PTHR12526">
    <property type="entry name" value="GLYCOSYLTRANSFERASE"/>
    <property type="match status" value="1"/>
</dbReference>
<dbReference type="Gene3D" id="3.40.50.2000">
    <property type="entry name" value="Glycogen Phosphorylase B"/>
    <property type="match status" value="2"/>
</dbReference>
<comment type="caution">
    <text evidence="3">The sequence shown here is derived from an EMBL/GenBank/DDBJ whole genome shotgun (WGS) entry which is preliminary data.</text>
</comment>